<dbReference type="Pfam" id="PF11187">
    <property type="entry name" value="Mbeg1-like"/>
    <property type="match status" value="1"/>
</dbReference>
<dbReference type="InterPro" id="IPR029058">
    <property type="entry name" value="AB_hydrolase_fold"/>
</dbReference>
<dbReference type="EMBL" id="WHZW01000022">
    <property type="protein sequence ID" value="NEG90295.1"/>
    <property type="molecule type" value="Genomic_DNA"/>
</dbReference>
<gene>
    <name evidence="1" type="ORF">GFD25_09920</name>
</gene>
<comment type="caution">
    <text evidence="1">The sequence shown here is derived from an EMBL/GenBank/DDBJ whole genome shotgun (WGS) entry which is preliminary data.</text>
</comment>
<dbReference type="SUPFAM" id="SSF53474">
    <property type="entry name" value="alpha/beta-Hydrolases"/>
    <property type="match status" value="1"/>
</dbReference>
<dbReference type="Proteomes" id="UP000469194">
    <property type="component" value="Unassembled WGS sequence"/>
</dbReference>
<organism evidence="1 2">
    <name type="scientific">Bifidobacterium aerophilum</name>
    <dbReference type="NCBI Taxonomy" id="1798155"/>
    <lineage>
        <taxon>Bacteria</taxon>
        <taxon>Bacillati</taxon>
        <taxon>Actinomycetota</taxon>
        <taxon>Actinomycetes</taxon>
        <taxon>Bifidobacteriales</taxon>
        <taxon>Bifidobacteriaceae</taxon>
        <taxon>Bifidobacterium</taxon>
    </lineage>
</organism>
<accession>A0A6N9Z866</accession>
<dbReference type="AlphaFoldDB" id="A0A6N9Z866"/>
<keyword evidence="2" id="KW-1185">Reference proteome</keyword>
<proteinExistence type="predicted"/>
<reference evidence="1 2" key="1">
    <citation type="submission" date="2019-10" db="EMBL/GenBank/DDBJ databases">
        <title>Bifidobacterium from non-human primates.</title>
        <authorList>
            <person name="Modesto M."/>
        </authorList>
    </citation>
    <scope>NUCLEOTIDE SEQUENCE [LARGE SCALE GENOMIC DNA]</scope>
    <source>
        <strain evidence="1 2">TRE17</strain>
    </source>
</reference>
<dbReference type="InterPro" id="IPR024499">
    <property type="entry name" value="Mbeg1-like"/>
</dbReference>
<name>A0A6N9Z866_9BIFI</name>
<evidence type="ECO:0000313" key="2">
    <source>
        <dbReference type="Proteomes" id="UP000469194"/>
    </source>
</evidence>
<dbReference type="RefSeq" id="WP_163232420.1">
    <property type="nucleotide sequence ID" value="NZ_WHZW01000022.1"/>
</dbReference>
<dbReference type="Gene3D" id="3.40.50.1820">
    <property type="entry name" value="alpha/beta hydrolase"/>
    <property type="match status" value="1"/>
</dbReference>
<evidence type="ECO:0000313" key="1">
    <source>
        <dbReference type="EMBL" id="NEG90295.1"/>
    </source>
</evidence>
<protein>
    <submittedName>
        <fullName evidence="1">DUF2974 domain-containing protein</fullName>
    </submittedName>
</protein>
<sequence length="385" mass="41480">MGNILDGARSNFRTFDELPFNAVDSLTLSELAYIHMPESVPRHETTTTVRCVPMTATLRAEDYPSMVTTGSQSVNEYRLNLLRAVCESPRYRGMRVGEYAERLDSDDQTQFAAMTFDLSDCVGMRADAGGTLYVAFRGTDNTLVGWKEDFNMAVRCPVPAQRSAAAYLRSVADRSTGALGSSPATIMVGGHSKGGNMAIYAAMLLGASQPRVTRIFSHDGPGFDAAVTRSDAYRAVCGRIDKTVPESSVIGMLLDDGDVAHTVVKADAIGILQHMGGSWQVADGEFVTAPELTVGAQFADRTIGAWLDGVDQRQREITVDQTYDVIAAAGYDNFADLAANWTAALPKILVAASGTDRKTRELISSVLKGLPSSAVRTLVRRDETV</sequence>